<dbReference type="InterPro" id="IPR052037">
    <property type="entry name" value="LPS_export_LptA"/>
</dbReference>
<keyword evidence="2 4" id="KW-0732">Signal</keyword>
<accession>A0AAW7K2L3</accession>
<dbReference type="PANTHER" id="PTHR36504">
    <property type="entry name" value="LIPOPOLYSACCHARIDE EXPORT SYSTEM PROTEIN LPTA"/>
    <property type="match status" value="1"/>
</dbReference>
<organism evidence="7 9">
    <name type="scientific">Yersinia nurmii</name>
    <dbReference type="NCBI Taxonomy" id="685706"/>
    <lineage>
        <taxon>Bacteria</taxon>
        <taxon>Pseudomonadati</taxon>
        <taxon>Pseudomonadota</taxon>
        <taxon>Gammaproteobacteria</taxon>
        <taxon>Enterobacterales</taxon>
        <taxon>Yersiniaceae</taxon>
        <taxon>Yersinia</taxon>
    </lineage>
</organism>
<reference evidence="6 8" key="1">
    <citation type="submission" date="2015-03" db="EMBL/GenBank/DDBJ databases">
        <authorList>
            <consortium name="Pathogen Informatics"/>
            <person name="Murphy D."/>
        </authorList>
    </citation>
    <scope>NUCLEOTIDE SEQUENCE [LARGE SCALE GENOMIC DNA]</scope>
    <source>
        <strain evidence="6">Type strain: CIP110231</strain>
        <strain evidence="8">type strain: CIP110231</strain>
    </source>
</reference>
<keyword evidence="3 4" id="KW-0574">Periplasm</keyword>
<comment type="similarity">
    <text evidence="4">Belongs to the LptA family.</text>
</comment>
<evidence type="ECO:0000256" key="3">
    <source>
        <dbReference type="ARBA" id="ARBA00022764"/>
    </source>
</evidence>
<name>A0AAW7K2L3_9GAMM</name>
<feature type="signal peptide" evidence="4">
    <location>
        <begin position="1"/>
        <end position="25"/>
    </location>
</feature>
<evidence type="ECO:0000313" key="6">
    <source>
        <dbReference type="EMBL" id="CNE50489.1"/>
    </source>
</evidence>
<dbReference type="Gene3D" id="2.60.450.10">
    <property type="entry name" value="Lipopolysaccharide (LPS) transport protein A like domain"/>
    <property type="match status" value="1"/>
</dbReference>
<comment type="subunit">
    <text evidence="4">Component of the lipopolysaccharide transport and assembly complex.</text>
</comment>
<dbReference type="AlphaFoldDB" id="A0AAW7K2L3"/>
<dbReference type="NCBIfam" id="NF008143">
    <property type="entry name" value="PRK10894.1"/>
    <property type="match status" value="1"/>
</dbReference>
<comment type="subcellular location">
    <subcellularLocation>
        <location evidence="4">Periplasm</location>
    </subcellularLocation>
</comment>
<dbReference type="GO" id="GO:0001530">
    <property type="term" value="F:lipopolysaccharide binding"/>
    <property type="evidence" value="ECO:0007669"/>
    <property type="project" value="InterPro"/>
</dbReference>
<dbReference type="GO" id="GO:0017089">
    <property type="term" value="F:glycolipid transfer activity"/>
    <property type="evidence" value="ECO:0007669"/>
    <property type="project" value="TreeGrafter"/>
</dbReference>
<protein>
    <recommendedName>
        <fullName evidence="4">Lipopolysaccharide export system protein LptA</fullName>
    </recommendedName>
</protein>
<dbReference type="NCBIfam" id="TIGR03002">
    <property type="entry name" value="outer_YhbN_LptA"/>
    <property type="match status" value="1"/>
</dbReference>
<evidence type="ECO:0000313" key="9">
    <source>
        <dbReference type="Proteomes" id="UP001167864"/>
    </source>
</evidence>
<dbReference type="RefSeq" id="WP_049597903.1">
    <property type="nucleotide sequence ID" value="NZ_CPYD01000005.1"/>
</dbReference>
<dbReference type="Proteomes" id="UP000040578">
    <property type="component" value="Unassembled WGS sequence"/>
</dbReference>
<dbReference type="Pfam" id="PF03968">
    <property type="entry name" value="LptD_N"/>
    <property type="match status" value="1"/>
</dbReference>
<gene>
    <name evidence="4 7" type="primary">lptA</name>
    <name evidence="6" type="ORF">ERS137967_01739</name>
    <name evidence="7" type="ORF">QVN42_03000</name>
</gene>
<evidence type="ECO:0000256" key="2">
    <source>
        <dbReference type="ARBA" id="ARBA00022729"/>
    </source>
</evidence>
<proteinExistence type="inferred from homology"/>
<dbReference type="GO" id="GO:0043165">
    <property type="term" value="P:Gram-negative-bacterium-type cell outer membrane assembly"/>
    <property type="evidence" value="ECO:0007669"/>
    <property type="project" value="UniProtKB-UniRule"/>
</dbReference>
<keyword evidence="8" id="KW-1185">Reference proteome</keyword>
<dbReference type="GO" id="GO:0030288">
    <property type="term" value="C:outer membrane-bounded periplasmic space"/>
    <property type="evidence" value="ECO:0007669"/>
    <property type="project" value="TreeGrafter"/>
</dbReference>
<dbReference type="PANTHER" id="PTHR36504:SF1">
    <property type="entry name" value="LIPOPOLYSACCHARIDE EXPORT SYSTEM PROTEIN LPTA"/>
    <property type="match status" value="1"/>
</dbReference>
<reference evidence="7" key="2">
    <citation type="submission" date="2023-06" db="EMBL/GenBank/DDBJ databases">
        <authorList>
            <person name="Polev D.E."/>
            <person name="Saitova A.T."/>
            <person name="Bogumilchik E.A."/>
            <person name="Kokorina G.I."/>
            <person name="Voskresenskaia E.A."/>
        </authorList>
    </citation>
    <scope>NUCLEOTIDE SEQUENCE</scope>
    <source>
        <strain evidence="7">2145 StPb PI</strain>
    </source>
</reference>
<evidence type="ECO:0000259" key="5">
    <source>
        <dbReference type="Pfam" id="PF03968"/>
    </source>
</evidence>
<dbReference type="InterPro" id="IPR014340">
    <property type="entry name" value="LptA"/>
</dbReference>
<keyword evidence="1 4" id="KW-0813">Transport</keyword>
<dbReference type="GO" id="GO:0009279">
    <property type="term" value="C:cell outer membrane"/>
    <property type="evidence" value="ECO:0007669"/>
    <property type="project" value="TreeGrafter"/>
</dbReference>
<comment type="function">
    <text evidence="4">Involved in the assembly of lipopolysaccharide (LPS). Required for the translocation of LPS from the inner membrane to the outer membrane. May form a bridge between the inner membrane and the outer membrane, via interactions with LptC and LptD, thereby facilitating LPS transfer across the periplasm.</text>
</comment>
<dbReference type="EMBL" id="CPYD01000005">
    <property type="protein sequence ID" value="CNE50489.1"/>
    <property type="molecule type" value="Genomic_DNA"/>
</dbReference>
<dbReference type="InterPro" id="IPR005653">
    <property type="entry name" value="OstA-like_N"/>
</dbReference>
<feature type="chain" id="PRO_5043065282" description="Lipopolysaccharide export system protein LptA" evidence="4">
    <location>
        <begin position="26"/>
        <end position="181"/>
    </location>
</feature>
<dbReference type="GO" id="GO:0015920">
    <property type="term" value="P:lipopolysaccharide transport"/>
    <property type="evidence" value="ECO:0007669"/>
    <property type="project" value="UniProtKB-UniRule"/>
</dbReference>
<evidence type="ECO:0000313" key="8">
    <source>
        <dbReference type="Proteomes" id="UP000040578"/>
    </source>
</evidence>
<dbReference type="HAMAP" id="MF_01914">
    <property type="entry name" value="LPS_assembly_LptA"/>
    <property type="match status" value="1"/>
</dbReference>
<dbReference type="FunFam" id="2.60.450.10:FF:000002">
    <property type="entry name" value="Lipopolysaccharide export system protein LptA"/>
    <property type="match status" value="1"/>
</dbReference>
<sequence length="181" mass="19785" precursor="true">MKSKNKMRHLLIASSLLVASVPALALTGDTDQPINITSDKQALDMTGNTATFTDNVIVKQGSIEIKADKMVITRPGGDQSKTVIEGFGNPVTFYQMQDNGKPVKGHGQKLRYEVAKEFVILTGNAYLEQLDSNIKGDKITYLVKEQQMEAFSDKGKRVTTVLLPSQLQDKGPNATGQKKSK</sequence>
<comment type="caution">
    <text evidence="7">The sequence shown here is derived from an EMBL/GenBank/DDBJ whole genome shotgun (WGS) entry which is preliminary data.</text>
</comment>
<evidence type="ECO:0000256" key="1">
    <source>
        <dbReference type="ARBA" id="ARBA00022448"/>
    </source>
</evidence>
<dbReference type="Proteomes" id="UP001167864">
    <property type="component" value="Unassembled WGS sequence"/>
</dbReference>
<dbReference type="EMBL" id="JAUEHU010000002">
    <property type="protein sequence ID" value="MDN0086369.1"/>
    <property type="molecule type" value="Genomic_DNA"/>
</dbReference>
<feature type="domain" description="Organic solvent tolerance-like N-terminal" evidence="5">
    <location>
        <begin position="35"/>
        <end position="146"/>
    </location>
</feature>
<evidence type="ECO:0000313" key="7">
    <source>
        <dbReference type="EMBL" id="MDN0086369.1"/>
    </source>
</evidence>
<evidence type="ECO:0000256" key="4">
    <source>
        <dbReference type="HAMAP-Rule" id="MF_01914"/>
    </source>
</evidence>